<dbReference type="GO" id="GO:0004801">
    <property type="term" value="F:transaldolase activity"/>
    <property type="evidence" value="ECO:0007669"/>
    <property type="project" value="TreeGrafter"/>
</dbReference>
<dbReference type="Proteomes" id="UP000037696">
    <property type="component" value="Unassembled WGS sequence"/>
</dbReference>
<dbReference type="AlphaFoldDB" id="A0A0M8PAB4"/>
<keyword evidence="3" id="KW-1185">Reference proteome</keyword>
<reference evidence="2 3" key="1">
    <citation type="submission" date="2015-08" db="EMBL/GenBank/DDBJ databases">
        <title>Genome sequencing of Penicillium nordicum.</title>
        <authorList>
            <person name="Nguyen H.D."/>
            <person name="Seifert K.A."/>
        </authorList>
    </citation>
    <scope>NUCLEOTIDE SEQUENCE [LARGE SCALE GENOMIC DNA]</scope>
    <source>
        <strain evidence="2 3">DAOMC 185683</strain>
    </source>
</reference>
<keyword evidence="1" id="KW-0704">Schiff base</keyword>
<sequence>MAHQTLEELAFEVMAIRLAFLIIPNITGAVHVMANPCYSYHTEKIVETGERLHKMCNLLDPAFDTNRCVMKVAATWEGLQTCRQLALCGIKTLATTVFTTEQVILAGEAGCVSMSPFVHEAKSHFDEKYSDEMPLLRLCVQVQQLYKKRSINTKVKACAMLSVDEILHLAGVDALTILPEDLDKLQKGTGCVRLVEYQYLFGGNSMSDHSDYPSYLDDESTYRLDFARSGQGKGQYKLMQVVAIFSDFQFKGEQFMKAHQETLH</sequence>
<evidence type="ECO:0000313" key="3">
    <source>
        <dbReference type="Proteomes" id="UP000037696"/>
    </source>
</evidence>
<evidence type="ECO:0000256" key="1">
    <source>
        <dbReference type="ARBA" id="ARBA00023270"/>
    </source>
</evidence>
<dbReference type="EMBL" id="LHQQ01000004">
    <property type="protein sequence ID" value="KOS48506.1"/>
    <property type="molecule type" value="Genomic_DNA"/>
</dbReference>
<dbReference type="OrthoDB" id="1711136at2759"/>
<gene>
    <name evidence="2" type="ORF">ACN38_g556</name>
</gene>
<dbReference type="SUPFAM" id="SSF51569">
    <property type="entry name" value="Aldolase"/>
    <property type="match status" value="1"/>
</dbReference>
<name>A0A0M8PAB4_9EURO</name>
<dbReference type="Gene3D" id="3.20.20.70">
    <property type="entry name" value="Aldolase class I"/>
    <property type="match status" value="1"/>
</dbReference>
<dbReference type="PANTHER" id="PTHR10683:SF34">
    <property type="entry name" value="TRANSALDOLASE"/>
    <property type="match status" value="1"/>
</dbReference>
<comment type="caution">
    <text evidence="2">The sequence shown here is derived from an EMBL/GenBank/DDBJ whole genome shotgun (WGS) entry which is preliminary data.</text>
</comment>
<dbReference type="GO" id="GO:0005975">
    <property type="term" value="P:carbohydrate metabolic process"/>
    <property type="evidence" value="ECO:0007669"/>
    <property type="project" value="InterPro"/>
</dbReference>
<dbReference type="STRING" id="229535.A0A0M8PAB4"/>
<dbReference type="Pfam" id="PF00923">
    <property type="entry name" value="TAL_FSA"/>
    <property type="match status" value="1"/>
</dbReference>
<protein>
    <recommendedName>
        <fullName evidence="4">Transaldolase</fullName>
    </recommendedName>
</protein>
<accession>A0A0M8PAB4</accession>
<proteinExistence type="predicted"/>
<evidence type="ECO:0000313" key="2">
    <source>
        <dbReference type="EMBL" id="KOS48506.1"/>
    </source>
</evidence>
<dbReference type="InterPro" id="IPR013785">
    <property type="entry name" value="Aldolase_TIM"/>
</dbReference>
<organism evidence="2 3">
    <name type="scientific">Penicillium nordicum</name>
    <dbReference type="NCBI Taxonomy" id="229535"/>
    <lineage>
        <taxon>Eukaryota</taxon>
        <taxon>Fungi</taxon>
        <taxon>Dikarya</taxon>
        <taxon>Ascomycota</taxon>
        <taxon>Pezizomycotina</taxon>
        <taxon>Eurotiomycetes</taxon>
        <taxon>Eurotiomycetidae</taxon>
        <taxon>Eurotiales</taxon>
        <taxon>Aspergillaceae</taxon>
        <taxon>Penicillium</taxon>
    </lineage>
</organism>
<dbReference type="GO" id="GO:0009052">
    <property type="term" value="P:pentose-phosphate shunt, non-oxidative branch"/>
    <property type="evidence" value="ECO:0007669"/>
    <property type="project" value="TreeGrafter"/>
</dbReference>
<dbReference type="PANTHER" id="PTHR10683">
    <property type="entry name" value="TRANSALDOLASE"/>
    <property type="match status" value="1"/>
</dbReference>
<dbReference type="InterPro" id="IPR001585">
    <property type="entry name" value="TAL/FSA"/>
</dbReference>
<evidence type="ECO:0008006" key="4">
    <source>
        <dbReference type="Google" id="ProtNLM"/>
    </source>
</evidence>